<dbReference type="InterPro" id="IPR007054">
    <property type="entry name" value="Lysis_S"/>
</dbReference>
<comment type="caution">
    <text evidence="2">The sequence shown here is derived from an EMBL/GenBank/DDBJ whole genome shotgun (WGS) entry which is preliminary data.</text>
</comment>
<sequence length="111" mass="12472">MSIIPKSDSNPHRAHTLRTGCCRAFSLSGTTLMQKVTTAASYSLSVSSFLAGLLDHYTQAQWNKAAMLAGIVLGVATFFLNWYYRRKTLRQLRDMGWDEARASKINHYLGK</sequence>
<dbReference type="GO" id="GO:0001907">
    <property type="term" value="P:symbiont-mediated killing of host cell"/>
    <property type="evidence" value="ECO:0007669"/>
    <property type="project" value="InterPro"/>
</dbReference>
<accession>A0A5X5V8N5</accession>
<evidence type="ECO:0008006" key="3">
    <source>
        <dbReference type="Google" id="ProtNLM"/>
    </source>
</evidence>
<keyword evidence="1" id="KW-0812">Transmembrane</keyword>
<evidence type="ECO:0000313" key="2">
    <source>
        <dbReference type="EMBL" id="EBQ9795149.1"/>
    </source>
</evidence>
<name>A0A5X5V8N5_SALET</name>
<keyword evidence="1" id="KW-1133">Transmembrane helix</keyword>
<evidence type="ECO:0000256" key="1">
    <source>
        <dbReference type="SAM" id="Phobius"/>
    </source>
</evidence>
<keyword evidence="1" id="KW-0472">Membrane</keyword>
<gene>
    <name evidence="2" type="ORF">DM035_13340</name>
</gene>
<dbReference type="AlphaFoldDB" id="A0A5X5V8N5"/>
<proteinExistence type="predicted"/>
<organism evidence="2">
    <name type="scientific">Salmonella enterica subsp. enterica serovar Kottbus</name>
    <dbReference type="NCBI Taxonomy" id="224727"/>
    <lineage>
        <taxon>Bacteria</taxon>
        <taxon>Pseudomonadati</taxon>
        <taxon>Pseudomonadota</taxon>
        <taxon>Gammaproteobacteria</taxon>
        <taxon>Enterobacterales</taxon>
        <taxon>Enterobacteriaceae</taxon>
        <taxon>Salmonella</taxon>
    </lineage>
</organism>
<dbReference type="EMBL" id="AAGQTM010000012">
    <property type="protein sequence ID" value="EBQ9795149.1"/>
    <property type="molecule type" value="Genomic_DNA"/>
</dbReference>
<dbReference type="Pfam" id="PF04971">
    <property type="entry name" value="Phage_holin_2_1"/>
    <property type="match status" value="1"/>
</dbReference>
<dbReference type="GO" id="GO:0140911">
    <property type="term" value="F:pore-forming activity"/>
    <property type="evidence" value="ECO:0007669"/>
    <property type="project" value="InterPro"/>
</dbReference>
<feature type="transmembrane region" description="Helical" evidence="1">
    <location>
        <begin position="66"/>
        <end position="84"/>
    </location>
</feature>
<reference evidence="2" key="1">
    <citation type="submission" date="2018-06" db="EMBL/GenBank/DDBJ databases">
        <authorList>
            <person name="Ashton P.M."/>
            <person name="Dallman T."/>
            <person name="Nair S."/>
            <person name="De Pinna E."/>
            <person name="Peters T."/>
            <person name="Grant K."/>
        </authorList>
    </citation>
    <scope>NUCLEOTIDE SEQUENCE</scope>
    <source>
        <strain evidence="2">430336</strain>
    </source>
</reference>
<protein>
    <recommendedName>
        <fullName evidence="3">Lysis protein</fullName>
    </recommendedName>
</protein>